<proteinExistence type="inferred from homology"/>
<dbReference type="CDD" id="cd22919">
    <property type="entry name" value="HFD_CENP-S"/>
    <property type="match status" value="1"/>
</dbReference>
<dbReference type="GO" id="GO:0071821">
    <property type="term" value="C:FANCM-MHF complex"/>
    <property type="evidence" value="ECO:0007669"/>
    <property type="project" value="InterPro"/>
</dbReference>
<evidence type="ECO:0000256" key="3">
    <source>
        <dbReference type="ARBA" id="ARBA00023125"/>
    </source>
</evidence>
<evidence type="ECO:0000256" key="2">
    <source>
        <dbReference type="ARBA" id="ARBA00022763"/>
    </source>
</evidence>
<protein>
    <submittedName>
        <fullName evidence="7">DEBR0S2_01310g1_1</fullName>
    </submittedName>
</protein>
<dbReference type="Proteomes" id="UP000568158">
    <property type="component" value="Unassembled WGS sequence"/>
</dbReference>
<dbReference type="PANTHER" id="PTHR22980">
    <property type="entry name" value="CORTISTATIN"/>
    <property type="match status" value="1"/>
</dbReference>
<gene>
    <name evidence="7" type="ORF">DEBR0S2_01310G</name>
    <name evidence="6" type="ORF">HII12_004486</name>
</gene>
<dbReference type="InterPro" id="IPR009072">
    <property type="entry name" value="Histone-fold"/>
</dbReference>
<dbReference type="PANTHER" id="PTHR22980:SF0">
    <property type="entry name" value="CENTROMERE PROTEIN S"/>
    <property type="match status" value="1"/>
</dbReference>
<feature type="compositionally biased region" description="Acidic residues" evidence="5">
    <location>
        <begin position="149"/>
        <end position="164"/>
    </location>
</feature>
<dbReference type="SUPFAM" id="SSF47113">
    <property type="entry name" value="Histone-fold"/>
    <property type="match status" value="1"/>
</dbReference>
<evidence type="ECO:0000313" key="7">
    <source>
        <dbReference type="EMBL" id="VUG17210.1"/>
    </source>
</evidence>
<comment type="similarity">
    <text evidence="1">Belongs to the TAF9 family. CENP-S/MHF1 subfamily.</text>
</comment>
<keyword evidence="8" id="KW-1185">Reference proteome</keyword>
<dbReference type="GO" id="GO:0046982">
    <property type="term" value="F:protein heterodimerization activity"/>
    <property type="evidence" value="ECO:0007669"/>
    <property type="project" value="InterPro"/>
</dbReference>
<dbReference type="EMBL" id="CABFWN010000002">
    <property type="protein sequence ID" value="VUG17210.1"/>
    <property type="molecule type" value="Genomic_DNA"/>
</dbReference>
<dbReference type="InterPro" id="IPR029003">
    <property type="entry name" value="CENP-S/Mhf1"/>
</dbReference>
<keyword evidence="3" id="KW-0238">DNA-binding</keyword>
<keyword evidence="4" id="KW-0234">DNA repair</keyword>
<dbReference type="GO" id="GO:0031297">
    <property type="term" value="P:replication fork processing"/>
    <property type="evidence" value="ECO:0007669"/>
    <property type="project" value="TreeGrafter"/>
</dbReference>
<keyword evidence="2" id="KW-0227">DNA damage</keyword>
<reference evidence="7 8" key="1">
    <citation type="submission" date="2019-07" db="EMBL/GenBank/DDBJ databases">
        <authorList>
            <person name="Friedrich A."/>
            <person name="Schacherer J."/>
        </authorList>
    </citation>
    <scope>NUCLEOTIDE SEQUENCE [LARGE SCALE GENOMIC DNA]</scope>
</reference>
<evidence type="ECO:0000256" key="1">
    <source>
        <dbReference type="ARBA" id="ARBA00006612"/>
    </source>
</evidence>
<dbReference type="GO" id="GO:0003677">
    <property type="term" value="F:DNA binding"/>
    <property type="evidence" value="ECO:0007669"/>
    <property type="project" value="UniProtKB-KW"/>
</dbReference>
<dbReference type="GO" id="GO:0003682">
    <property type="term" value="F:chromatin binding"/>
    <property type="evidence" value="ECO:0007669"/>
    <property type="project" value="TreeGrafter"/>
</dbReference>
<dbReference type="Pfam" id="PF15630">
    <property type="entry name" value="CENP-S"/>
    <property type="match status" value="1"/>
</dbReference>
<evidence type="ECO:0000313" key="9">
    <source>
        <dbReference type="Proteomes" id="UP000568158"/>
    </source>
</evidence>
<evidence type="ECO:0000256" key="4">
    <source>
        <dbReference type="ARBA" id="ARBA00023204"/>
    </source>
</evidence>
<reference evidence="6 9" key="2">
    <citation type="journal article" date="2020" name="Appl. Microbiol. Biotechnol.">
        <title>Targeted gene deletion in Brettanomyces bruxellensis with an expression-free CRISPR-Cas9 system.</title>
        <authorList>
            <person name="Varela C."/>
            <person name="Bartel C."/>
            <person name="Onetto C."/>
            <person name="Borneman A."/>
        </authorList>
    </citation>
    <scope>NUCLEOTIDE SEQUENCE [LARGE SCALE GENOMIC DNA]</scope>
    <source>
        <strain evidence="6 9">AWRI1613</strain>
    </source>
</reference>
<evidence type="ECO:0000313" key="8">
    <source>
        <dbReference type="Proteomes" id="UP000478008"/>
    </source>
</evidence>
<feature type="region of interest" description="Disordered" evidence="5">
    <location>
        <begin position="100"/>
        <end position="171"/>
    </location>
</feature>
<dbReference type="AlphaFoldDB" id="A0A7D9CXS1"/>
<name>A0A7D9CXS1_DEKBR</name>
<evidence type="ECO:0000313" key="6">
    <source>
        <dbReference type="EMBL" id="KAF6007596.1"/>
    </source>
</evidence>
<evidence type="ECO:0000256" key="5">
    <source>
        <dbReference type="SAM" id="MobiDB-lite"/>
    </source>
</evidence>
<feature type="compositionally biased region" description="Polar residues" evidence="5">
    <location>
        <begin position="127"/>
        <end position="145"/>
    </location>
</feature>
<dbReference type="Gene3D" id="1.10.20.10">
    <property type="entry name" value="Histone, subunit A"/>
    <property type="match status" value="1"/>
</dbReference>
<feature type="compositionally biased region" description="Basic and acidic residues" evidence="5">
    <location>
        <begin position="117"/>
        <end position="126"/>
    </location>
</feature>
<accession>A0A7D9CXS1</accession>
<organism evidence="7 8">
    <name type="scientific">Dekkera bruxellensis</name>
    <name type="common">Brettanomyces custersii</name>
    <dbReference type="NCBI Taxonomy" id="5007"/>
    <lineage>
        <taxon>Eukaryota</taxon>
        <taxon>Fungi</taxon>
        <taxon>Dikarya</taxon>
        <taxon>Ascomycota</taxon>
        <taxon>Saccharomycotina</taxon>
        <taxon>Pichiomycetes</taxon>
        <taxon>Pichiales</taxon>
        <taxon>Pichiaceae</taxon>
        <taxon>Brettanomyces</taxon>
    </lineage>
</organism>
<dbReference type="GO" id="GO:0000712">
    <property type="term" value="P:resolution of meiotic recombination intermediates"/>
    <property type="evidence" value="ECO:0007669"/>
    <property type="project" value="TreeGrafter"/>
</dbReference>
<dbReference type="GO" id="GO:0006281">
    <property type="term" value="P:DNA repair"/>
    <property type="evidence" value="ECO:0007669"/>
    <property type="project" value="UniProtKB-KW"/>
</dbReference>
<dbReference type="Proteomes" id="UP000478008">
    <property type="component" value="Unassembled WGS sequence"/>
</dbReference>
<sequence>MRILTEEQKEVAAHLKASIWRTITKIVEEQTQKLSQGSDSPITATPQLVAALVELVYRQLTSVGEDLALFANHAGRKTITPNDMMMIVRKNPGLKAMLSQQLEGAKTRDGSGQGGKSTEREDKEEMNQLNSVRVKQELISQSTTQQEDKGEEEEENEEDEEDTFSDMGDYI</sequence>
<dbReference type="EMBL" id="JABCYN010000041">
    <property type="protein sequence ID" value="KAF6007596.1"/>
    <property type="molecule type" value="Genomic_DNA"/>
</dbReference>